<reference evidence="8 9" key="1">
    <citation type="submission" date="2018-10" db="EMBL/GenBank/DDBJ databases">
        <title>Genomic Encyclopedia of Archaeal and Bacterial Type Strains, Phase II (KMG-II): from individual species to whole genera.</title>
        <authorList>
            <person name="Goeker M."/>
        </authorList>
    </citation>
    <scope>NUCLEOTIDE SEQUENCE [LARGE SCALE GENOMIC DNA]</scope>
    <source>
        <strain evidence="8 9">RP-AC37</strain>
    </source>
</reference>
<evidence type="ECO:0000256" key="1">
    <source>
        <dbReference type="ARBA" id="ARBA00004196"/>
    </source>
</evidence>
<dbReference type="OrthoDB" id="9796554at2"/>
<evidence type="ECO:0000256" key="5">
    <source>
        <dbReference type="ARBA" id="ARBA00023284"/>
    </source>
</evidence>
<keyword evidence="6" id="KW-0732">Signal</keyword>
<dbReference type="RefSeq" id="WP_121194618.1">
    <property type="nucleotide sequence ID" value="NZ_RBWV01000015.1"/>
</dbReference>
<feature type="chain" id="PRO_5039201468" evidence="6">
    <location>
        <begin position="23"/>
        <end position="199"/>
    </location>
</feature>
<dbReference type="CDD" id="cd02966">
    <property type="entry name" value="TlpA_like_family"/>
    <property type="match status" value="1"/>
</dbReference>
<feature type="domain" description="Thioredoxin" evidence="7">
    <location>
        <begin position="42"/>
        <end position="190"/>
    </location>
</feature>
<dbReference type="GO" id="GO:0016491">
    <property type="term" value="F:oxidoreductase activity"/>
    <property type="evidence" value="ECO:0007669"/>
    <property type="project" value="InterPro"/>
</dbReference>
<organism evidence="8 9">
    <name type="scientific">Motilibacter peucedani</name>
    <dbReference type="NCBI Taxonomy" id="598650"/>
    <lineage>
        <taxon>Bacteria</taxon>
        <taxon>Bacillati</taxon>
        <taxon>Actinomycetota</taxon>
        <taxon>Actinomycetes</taxon>
        <taxon>Motilibacterales</taxon>
        <taxon>Motilibacteraceae</taxon>
        <taxon>Motilibacter</taxon>
    </lineage>
</organism>
<dbReference type="Proteomes" id="UP000281955">
    <property type="component" value="Unassembled WGS sequence"/>
</dbReference>
<protein>
    <submittedName>
        <fullName evidence="8">Thiol-disulfide isomerase/thioredoxin</fullName>
    </submittedName>
</protein>
<dbReference type="PANTHER" id="PTHR42852:SF6">
    <property type="entry name" value="THIOL:DISULFIDE INTERCHANGE PROTEIN DSBE"/>
    <property type="match status" value="1"/>
</dbReference>
<dbReference type="AlphaFoldDB" id="A0A420XKU6"/>
<evidence type="ECO:0000256" key="3">
    <source>
        <dbReference type="ARBA" id="ARBA00022968"/>
    </source>
</evidence>
<evidence type="ECO:0000259" key="7">
    <source>
        <dbReference type="PROSITE" id="PS51352"/>
    </source>
</evidence>
<evidence type="ECO:0000313" key="9">
    <source>
        <dbReference type="Proteomes" id="UP000281955"/>
    </source>
</evidence>
<accession>A0A420XKU6</accession>
<gene>
    <name evidence="8" type="ORF">CLV35_3340</name>
</gene>
<sequence length="199" mass="20244">MRVRLAALAALVALGLAGCTGGSDSPADGIVIGDGGIVQWDPGKGPELPAVSGTTLEGTKLDLASFKGDVTVVNLWGTWCGPCQEESPTLAAVAGQFPDVHFVGVDVRDSGDRTKAQKFLEKYRITYPSLDDADGSLTLAMRKVLVGAGSPPQTLVVGRDGRLVGRIAQTAEKSILVGLLQTAGVDTGSAPTPSAGASS</sequence>
<evidence type="ECO:0000256" key="6">
    <source>
        <dbReference type="SAM" id="SignalP"/>
    </source>
</evidence>
<keyword evidence="8" id="KW-0413">Isomerase</keyword>
<comment type="caution">
    <text evidence="8">The sequence shown here is derived from an EMBL/GenBank/DDBJ whole genome shotgun (WGS) entry which is preliminary data.</text>
</comment>
<evidence type="ECO:0000256" key="4">
    <source>
        <dbReference type="ARBA" id="ARBA00023157"/>
    </source>
</evidence>
<name>A0A420XKU6_9ACTN</name>
<dbReference type="PANTHER" id="PTHR42852">
    <property type="entry name" value="THIOL:DISULFIDE INTERCHANGE PROTEIN DSBE"/>
    <property type="match status" value="1"/>
</dbReference>
<dbReference type="PROSITE" id="PS51257">
    <property type="entry name" value="PROKAR_LIPOPROTEIN"/>
    <property type="match status" value="1"/>
</dbReference>
<dbReference type="InterPro" id="IPR000866">
    <property type="entry name" value="AhpC/TSA"/>
</dbReference>
<feature type="signal peptide" evidence="6">
    <location>
        <begin position="1"/>
        <end position="22"/>
    </location>
</feature>
<dbReference type="SUPFAM" id="SSF52833">
    <property type="entry name" value="Thioredoxin-like"/>
    <property type="match status" value="1"/>
</dbReference>
<dbReference type="GO" id="GO:0016853">
    <property type="term" value="F:isomerase activity"/>
    <property type="evidence" value="ECO:0007669"/>
    <property type="project" value="UniProtKB-KW"/>
</dbReference>
<dbReference type="EMBL" id="RBWV01000015">
    <property type="protein sequence ID" value="RKS69166.1"/>
    <property type="molecule type" value="Genomic_DNA"/>
</dbReference>
<evidence type="ECO:0000256" key="2">
    <source>
        <dbReference type="ARBA" id="ARBA00022748"/>
    </source>
</evidence>
<dbReference type="Gene3D" id="3.40.30.10">
    <property type="entry name" value="Glutaredoxin"/>
    <property type="match status" value="1"/>
</dbReference>
<dbReference type="PROSITE" id="PS51352">
    <property type="entry name" value="THIOREDOXIN_2"/>
    <property type="match status" value="1"/>
</dbReference>
<keyword evidence="9" id="KW-1185">Reference proteome</keyword>
<keyword evidence="4" id="KW-1015">Disulfide bond</keyword>
<dbReference type="InParanoid" id="A0A420XKU6"/>
<dbReference type="InterPro" id="IPR050553">
    <property type="entry name" value="Thioredoxin_ResA/DsbE_sf"/>
</dbReference>
<comment type="subcellular location">
    <subcellularLocation>
        <location evidence="1">Cell envelope</location>
    </subcellularLocation>
</comment>
<dbReference type="Pfam" id="PF00578">
    <property type="entry name" value="AhpC-TSA"/>
    <property type="match status" value="1"/>
</dbReference>
<dbReference type="GO" id="GO:0017004">
    <property type="term" value="P:cytochrome complex assembly"/>
    <property type="evidence" value="ECO:0007669"/>
    <property type="project" value="UniProtKB-KW"/>
</dbReference>
<evidence type="ECO:0000313" key="8">
    <source>
        <dbReference type="EMBL" id="RKS69166.1"/>
    </source>
</evidence>
<dbReference type="GO" id="GO:0016209">
    <property type="term" value="F:antioxidant activity"/>
    <property type="evidence" value="ECO:0007669"/>
    <property type="project" value="InterPro"/>
</dbReference>
<keyword evidence="3" id="KW-0812">Transmembrane</keyword>
<dbReference type="PROSITE" id="PS00194">
    <property type="entry name" value="THIOREDOXIN_1"/>
    <property type="match status" value="1"/>
</dbReference>
<dbReference type="InterPro" id="IPR017937">
    <property type="entry name" value="Thioredoxin_CS"/>
</dbReference>
<dbReference type="GO" id="GO:0030313">
    <property type="term" value="C:cell envelope"/>
    <property type="evidence" value="ECO:0007669"/>
    <property type="project" value="UniProtKB-SubCell"/>
</dbReference>
<keyword evidence="3" id="KW-0735">Signal-anchor</keyword>
<keyword evidence="5" id="KW-0676">Redox-active center</keyword>
<dbReference type="InterPro" id="IPR013766">
    <property type="entry name" value="Thioredoxin_domain"/>
</dbReference>
<keyword evidence="2" id="KW-0201">Cytochrome c-type biogenesis</keyword>
<dbReference type="InterPro" id="IPR036249">
    <property type="entry name" value="Thioredoxin-like_sf"/>
</dbReference>
<proteinExistence type="predicted"/>